<evidence type="ECO:0000313" key="2">
    <source>
        <dbReference type="Proteomes" id="UP000018211"/>
    </source>
</evidence>
<protein>
    <submittedName>
        <fullName evidence="1">Uncharacterized protein</fullName>
    </submittedName>
</protein>
<reference evidence="1 2" key="1">
    <citation type="journal article" date="2013" name="ISME J.">
        <title>Comparative genomics of pathogenic lineages of Vibrio nigripulchritudo identifies virulence-associated traits.</title>
        <authorList>
            <person name="Goudenege D."/>
            <person name="Labreuche Y."/>
            <person name="Krin E."/>
            <person name="Ansquer D."/>
            <person name="Mangenot S."/>
            <person name="Calteau A."/>
            <person name="Medigue C."/>
            <person name="Mazel D."/>
            <person name="Polz M.F."/>
            <person name="Le Roux F."/>
        </authorList>
    </citation>
    <scope>NUCLEOTIDE SEQUENCE [LARGE SCALE GENOMIC DNA]</scope>
    <source>
        <strain evidence="1 2">SOn1</strain>
    </source>
</reference>
<sequence>MLLTEYMDVGSTNHSHCYSTVYLSRNAPSSNQNQCHFLSL</sequence>
<comment type="caution">
    <text evidence="1">The sequence shown here is derived from an EMBL/GenBank/DDBJ whole genome shotgun (WGS) entry which is preliminary data.</text>
</comment>
<accession>A0AAV2VZT8</accession>
<proteinExistence type="predicted"/>
<organism evidence="1 2">
    <name type="scientific">Vibrio nigripulchritudo SOn1</name>
    <dbReference type="NCBI Taxonomy" id="1238450"/>
    <lineage>
        <taxon>Bacteria</taxon>
        <taxon>Pseudomonadati</taxon>
        <taxon>Pseudomonadota</taxon>
        <taxon>Gammaproteobacteria</taxon>
        <taxon>Vibrionales</taxon>
        <taxon>Vibrionaceae</taxon>
        <taxon>Vibrio</taxon>
    </lineage>
</organism>
<name>A0AAV2VZT8_9VIBR</name>
<dbReference type="EMBL" id="CAOF01000200">
    <property type="protein sequence ID" value="CCO50279.1"/>
    <property type="molecule type" value="Genomic_DNA"/>
</dbReference>
<gene>
    <name evidence="1" type="ORF">VIBNISOn1_p0116</name>
</gene>
<evidence type="ECO:0000313" key="1">
    <source>
        <dbReference type="EMBL" id="CCO50279.1"/>
    </source>
</evidence>
<dbReference type="Proteomes" id="UP000018211">
    <property type="component" value="Unassembled WGS sequence"/>
</dbReference>
<dbReference type="AlphaFoldDB" id="A0AAV2VZT8"/>